<dbReference type="InterPro" id="IPR003660">
    <property type="entry name" value="HAMP_dom"/>
</dbReference>
<proteinExistence type="inferred from homology"/>
<dbReference type="Gene3D" id="1.10.287.950">
    <property type="entry name" value="Methyl-accepting chemotaxis protein"/>
    <property type="match status" value="1"/>
</dbReference>
<evidence type="ECO:0000259" key="6">
    <source>
        <dbReference type="PROSITE" id="PS50112"/>
    </source>
</evidence>
<evidence type="ECO:0000256" key="4">
    <source>
        <dbReference type="PROSITE-ProRule" id="PRU00284"/>
    </source>
</evidence>
<dbReference type="GO" id="GO:0006935">
    <property type="term" value="P:chemotaxis"/>
    <property type="evidence" value="ECO:0007669"/>
    <property type="project" value="UniProtKB-KW"/>
</dbReference>
<dbReference type="Proteomes" id="UP000026941">
    <property type="component" value="Unassembled WGS sequence"/>
</dbReference>
<dbReference type="InterPro" id="IPR035965">
    <property type="entry name" value="PAS-like_dom_sf"/>
</dbReference>
<name>A0AA87U5V0_RHIRH</name>
<sequence>MKAISLNFGSDSAGVLAAMDKSLAIIEFDVTGKILTANANFCRTIGYELPEIVGQQHRMFVAPAEVSSPDYSEFWAKLGRGEFDRRQYKRIGKGGREIWIEASYNPIFKYGKPYKVVKVATDITAEKLKSIEDAGKLNALSRSQAVIEFTPDGRVLAANANFLATMGYELSEIDGKHHSLFCDGTYAASESYRQFWQRLAKGEFIADEFMRIGKGGRRIFIQASYNPIFDMDNRVFKVVKFATDVTGRVNNVEQLGGALKRMSDGDLTQHLDIPFIPTLDKLRLDFNGAVGKLRDAMRSVAEAVGAISAGAQKIHVATDDISMRSEQQAMSVEETAAALEEITTTIADSSHNAEDAGQLVRDTRDTAIRSGMVVRSAIDAMARIKSSSEEISNIIGVIDEIAFQTNLLALNAGIEAARAGDAGKGFAVVAQEVRELAQRSAKAAKEIGGLIALSQGHVKSGVALVAETGTTLQTIESQVEQANKNVSAIVEVAKEQAVTLREVNGAVTILDRGTQQNTALVQESAVAARSLSAEADELFELLKLFTLEARVASSSATQGPAAISKNGDWPFRRLAG</sequence>
<comment type="subcellular location">
    <subcellularLocation>
        <location evidence="1">Membrane</location>
    </subcellularLocation>
</comment>
<dbReference type="InterPro" id="IPR051310">
    <property type="entry name" value="MCP_chemotaxis"/>
</dbReference>
<dbReference type="GO" id="GO:0007165">
    <property type="term" value="P:signal transduction"/>
    <property type="evidence" value="ECO:0007669"/>
    <property type="project" value="UniProtKB-KW"/>
</dbReference>
<evidence type="ECO:0000256" key="1">
    <source>
        <dbReference type="ARBA" id="ARBA00004370"/>
    </source>
</evidence>
<dbReference type="PANTHER" id="PTHR43531:SF11">
    <property type="entry name" value="METHYL-ACCEPTING CHEMOTAXIS PROTEIN 3"/>
    <property type="match status" value="1"/>
</dbReference>
<organism evidence="8 9">
    <name type="scientific">Rhizobium rhizogenes NBRC 13257</name>
    <dbReference type="NCBI Taxonomy" id="1220581"/>
    <lineage>
        <taxon>Bacteria</taxon>
        <taxon>Pseudomonadati</taxon>
        <taxon>Pseudomonadota</taxon>
        <taxon>Alphaproteobacteria</taxon>
        <taxon>Hyphomicrobiales</taxon>
        <taxon>Rhizobiaceae</taxon>
        <taxon>Rhizobium/Agrobacterium group</taxon>
        <taxon>Rhizobium</taxon>
    </lineage>
</organism>
<dbReference type="AlphaFoldDB" id="A0AA87U5V0"/>
<dbReference type="Pfam" id="PF00015">
    <property type="entry name" value="MCPsignal"/>
    <property type="match status" value="1"/>
</dbReference>
<dbReference type="SUPFAM" id="SSF55785">
    <property type="entry name" value="PYP-like sensor domain (PAS domain)"/>
    <property type="match status" value="2"/>
</dbReference>
<dbReference type="SMART" id="SM00283">
    <property type="entry name" value="MA"/>
    <property type="match status" value="1"/>
</dbReference>
<dbReference type="EMBL" id="BAYX01000008">
    <property type="protein sequence ID" value="GAJ94584.1"/>
    <property type="molecule type" value="Genomic_DNA"/>
</dbReference>
<keyword evidence="4" id="KW-0807">Transducer</keyword>
<dbReference type="InterPro" id="IPR001610">
    <property type="entry name" value="PAC"/>
</dbReference>
<dbReference type="GO" id="GO:0004888">
    <property type="term" value="F:transmembrane signaling receptor activity"/>
    <property type="evidence" value="ECO:0007669"/>
    <property type="project" value="InterPro"/>
</dbReference>
<evidence type="ECO:0000313" key="9">
    <source>
        <dbReference type="Proteomes" id="UP000026941"/>
    </source>
</evidence>
<dbReference type="NCBIfam" id="TIGR00229">
    <property type="entry name" value="sensory_box"/>
    <property type="match status" value="2"/>
</dbReference>
<dbReference type="PRINTS" id="PR00260">
    <property type="entry name" value="CHEMTRNSDUCR"/>
</dbReference>
<evidence type="ECO:0000256" key="2">
    <source>
        <dbReference type="ARBA" id="ARBA00022500"/>
    </source>
</evidence>
<dbReference type="InterPro" id="IPR004089">
    <property type="entry name" value="MCPsignal_dom"/>
</dbReference>
<dbReference type="Pfam" id="PF08448">
    <property type="entry name" value="PAS_4"/>
    <property type="match status" value="1"/>
</dbReference>
<keyword evidence="2" id="KW-0145">Chemotaxis</keyword>
<protein>
    <submittedName>
        <fullName evidence="8">Methyl-accepting chemotaxis protein</fullName>
    </submittedName>
</protein>
<dbReference type="PROSITE" id="PS50885">
    <property type="entry name" value="HAMP"/>
    <property type="match status" value="1"/>
</dbReference>
<reference evidence="8 9" key="1">
    <citation type="submission" date="2014-05" db="EMBL/GenBank/DDBJ databases">
        <title>Whole genome shotgun sequence of Rhizobium rhizogenes NBRC 13257.</title>
        <authorList>
            <person name="Katano-Makiyama Y."/>
            <person name="Hosoyama A."/>
            <person name="Hashimoto M."/>
            <person name="Hosoyama Y."/>
            <person name="Noguchi M."/>
            <person name="Tsuchikane K."/>
            <person name="Kimura A."/>
            <person name="Ohji S."/>
            <person name="Ichikawa N."/>
            <person name="Yamazoe A."/>
            <person name="Fujita N."/>
        </authorList>
    </citation>
    <scope>NUCLEOTIDE SEQUENCE [LARGE SCALE GENOMIC DNA]</scope>
    <source>
        <strain evidence="8 9">NBRC 13257</strain>
    </source>
</reference>
<dbReference type="CDD" id="cd00130">
    <property type="entry name" value="PAS"/>
    <property type="match status" value="2"/>
</dbReference>
<evidence type="ECO:0000256" key="3">
    <source>
        <dbReference type="ARBA" id="ARBA00029447"/>
    </source>
</evidence>
<comment type="caution">
    <text evidence="8">The sequence shown here is derived from an EMBL/GenBank/DDBJ whole genome shotgun (WGS) entry which is preliminary data.</text>
</comment>
<gene>
    <name evidence="8" type="ORF">RRH01S_08_03230</name>
</gene>
<dbReference type="SMART" id="SM00086">
    <property type="entry name" value="PAC"/>
    <property type="match status" value="2"/>
</dbReference>
<accession>A0AA87U5V0</accession>
<dbReference type="InterPro" id="IPR013656">
    <property type="entry name" value="PAS_4"/>
</dbReference>
<dbReference type="PANTHER" id="PTHR43531">
    <property type="entry name" value="PROTEIN ICFG"/>
    <property type="match status" value="1"/>
</dbReference>
<comment type="similarity">
    <text evidence="3">Belongs to the methyl-accepting chemotaxis (MCP) protein family.</text>
</comment>
<evidence type="ECO:0000259" key="7">
    <source>
        <dbReference type="PROSITE" id="PS50885"/>
    </source>
</evidence>
<dbReference type="Pfam" id="PF08447">
    <property type="entry name" value="PAS_3"/>
    <property type="match status" value="1"/>
</dbReference>
<dbReference type="CDD" id="cd11386">
    <property type="entry name" value="MCP_signal"/>
    <property type="match status" value="1"/>
</dbReference>
<dbReference type="PROSITE" id="PS50112">
    <property type="entry name" value="PAS"/>
    <property type="match status" value="1"/>
</dbReference>
<dbReference type="InterPro" id="IPR013655">
    <property type="entry name" value="PAS_fold_3"/>
</dbReference>
<evidence type="ECO:0000259" key="5">
    <source>
        <dbReference type="PROSITE" id="PS50111"/>
    </source>
</evidence>
<dbReference type="InterPro" id="IPR000014">
    <property type="entry name" value="PAS"/>
</dbReference>
<dbReference type="RefSeq" id="WP_042473926.1">
    <property type="nucleotide sequence ID" value="NZ_BAYX01000008.1"/>
</dbReference>
<dbReference type="InterPro" id="IPR004090">
    <property type="entry name" value="Chemotax_Me-accpt_rcpt"/>
</dbReference>
<feature type="domain" description="HAMP" evidence="7">
    <location>
        <begin position="246"/>
        <end position="298"/>
    </location>
</feature>
<dbReference type="PROSITE" id="PS50111">
    <property type="entry name" value="CHEMOTAXIS_TRANSDUC_2"/>
    <property type="match status" value="1"/>
</dbReference>
<dbReference type="SUPFAM" id="SSF58104">
    <property type="entry name" value="Methyl-accepting chemotaxis protein (MCP) signaling domain"/>
    <property type="match status" value="1"/>
</dbReference>
<dbReference type="FunFam" id="1.10.287.950:FF:000001">
    <property type="entry name" value="Methyl-accepting chemotaxis sensory transducer"/>
    <property type="match status" value="1"/>
</dbReference>
<feature type="domain" description="Methyl-accepting transducer" evidence="5">
    <location>
        <begin position="303"/>
        <end position="532"/>
    </location>
</feature>
<evidence type="ECO:0000313" key="8">
    <source>
        <dbReference type="EMBL" id="GAJ94584.1"/>
    </source>
</evidence>
<dbReference type="GO" id="GO:0016020">
    <property type="term" value="C:membrane"/>
    <property type="evidence" value="ECO:0007669"/>
    <property type="project" value="UniProtKB-SubCell"/>
</dbReference>
<dbReference type="Gene3D" id="3.30.450.20">
    <property type="entry name" value="PAS domain"/>
    <property type="match status" value="2"/>
</dbReference>
<feature type="domain" description="PAS" evidence="6">
    <location>
        <begin position="25"/>
        <end position="56"/>
    </location>
</feature>